<protein>
    <submittedName>
        <fullName evidence="9">Alpha-hydroxy-acid oxidizing protein</fullName>
    </submittedName>
</protein>
<keyword evidence="10" id="KW-1185">Reference proteome</keyword>
<feature type="binding site" evidence="7">
    <location>
        <begin position="80"/>
        <end position="82"/>
    </location>
    <ligand>
        <name>FMN</name>
        <dbReference type="ChEBI" id="CHEBI:58210"/>
    </ligand>
</feature>
<dbReference type="AlphaFoldDB" id="A0A553V4T8"/>
<evidence type="ECO:0000256" key="4">
    <source>
        <dbReference type="ARBA" id="ARBA00023002"/>
    </source>
</evidence>
<evidence type="ECO:0000259" key="8">
    <source>
        <dbReference type="PROSITE" id="PS51349"/>
    </source>
</evidence>
<dbReference type="PROSITE" id="PS51349">
    <property type="entry name" value="FMN_HYDROXY_ACID_DH_2"/>
    <property type="match status" value="1"/>
</dbReference>
<accession>A0A553V4T8</accession>
<dbReference type="EMBL" id="VKDB01000002">
    <property type="protein sequence ID" value="TSA87500.1"/>
    <property type="molecule type" value="Genomic_DNA"/>
</dbReference>
<dbReference type="InterPro" id="IPR000262">
    <property type="entry name" value="FMN-dep_DH"/>
</dbReference>
<dbReference type="InterPro" id="IPR037396">
    <property type="entry name" value="FMN_HAD"/>
</dbReference>
<sequence>MNLADLHNLAQIEAAAKSRLAPSTLSYYDGGANDELTVAANRASYAKLALLPRVMVDISEIDLTTSVLGTPLKLPVGIAPSALHGLAHPDAECATARAAASMGSLMTLSTLSNSTIEEVGEAAPGRWWFQLYLYRDREVSRALVERAEAAGAGALVLTVDAAYLGRRERLLRLPMVVPEQLALPNIGAQHPQPLQYFVSLLDTSLNWKDLAWLRGLTDLPIVLKGILTPQDADLAAEHGCHVWVSNHGGRQLDTAVTALEMLPEINAALAGRRELYLDGGITRGTDVLKALALGVNAVFLGRAALWGLAVAGEVGVVHTLKLLEDELRLAMALCGKTSLAHLGPELVRAGG</sequence>
<dbReference type="GO" id="GO:0016491">
    <property type="term" value="F:oxidoreductase activity"/>
    <property type="evidence" value="ECO:0007669"/>
    <property type="project" value="UniProtKB-KW"/>
</dbReference>
<proteinExistence type="inferred from homology"/>
<keyword evidence="4" id="KW-0560">Oxidoreductase</keyword>
<dbReference type="PIRSF" id="PIRSF000138">
    <property type="entry name" value="Al-hdrx_acd_dh"/>
    <property type="match status" value="1"/>
</dbReference>
<dbReference type="PANTHER" id="PTHR10578:SF107">
    <property type="entry name" value="2-HYDROXYACID OXIDASE 1"/>
    <property type="match status" value="1"/>
</dbReference>
<feature type="active site" description="Proton acceptor" evidence="6">
    <location>
        <position position="247"/>
    </location>
</feature>
<dbReference type="InterPro" id="IPR008259">
    <property type="entry name" value="FMN_hydac_DH_AS"/>
</dbReference>
<name>A0A553V4T8_9DEIO</name>
<dbReference type="SUPFAM" id="SSF51395">
    <property type="entry name" value="FMN-linked oxidoreductases"/>
    <property type="match status" value="1"/>
</dbReference>
<evidence type="ECO:0000256" key="3">
    <source>
        <dbReference type="ARBA" id="ARBA00022643"/>
    </source>
</evidence>
<dbReference type="CDD" id="cd02809">
    <property type="entry name" value="alpha_hydroxyacid_oxid_FMN"/>
    <property type="match status" value="1"/>
</dbReference>
<dbReference type="GO" id="GO:0010181">
    <property type="term" value="F:FMN binding"/>
    <property type="evidence" value="ECO:0007669"/>
    <property type="project" value="InterPro"/>
</dbReference>
<dbReference type="RefSeq" id="WP_143719458.1">
    <property type="nucleotide sequence ID" value="NZ_VKDB01000002.1"/>
</dbReference>
<feature type="domain" description="FMN hydroxy acid dehydrogenase" evidence="8">
    <location>
        <begin position="1"/>
        <end position="351"/>
    </location>
</feature>
<feature type="binding site" evidence="7">
    <location>
        <position position="250"/>
    </location>
    <ligand>
        <name>glyoxylate</name>
        <dbReference type="ChEBI" id="CHEBI:36655"/>
    </ligand>
</feature>
<dbReference type="Gene3D" id="3.20.20.70">
    <property type="entry name" value="Aldolase class I"/>
    <property type="match status" value="1"/>
</dbReference>
<feature type="binding site" evidence="7">
    <location>
        <position position="27"/>
    </location>
    <ligand>
        <name>glyoxylate</name>
        <dbReference type="ChEBI" id="CHEBI:36655"/>
    </ligand>
</feature>
<evidence type="ECO:0000313" key="9">
    <source>
        <dbReference type="EMBL" id="TSA87500.1"/>
    </source>
</evidence>
<comment type="cofactor">
    <cofactor evidence="1">
        <name>FMN</name>
        <dbReference type="ChEBI" id="CHEBI:58210"/>
    </cofactor>
</comment>
<keyword evidence="2 7" id="KW-0285">Flavoprotein</keyword>
<keyword evidence="3 7" id="KW-0288">FMN</keyword>
<comment type="similarity">
    <text evidence="5">Belongs to the FMN-dependent alpha-hydroxy acid dehydrogenase family.</text>
</comment>
<feature type="binding site" evidence="7">
    <location>
        <position position="130"/>
    </location>
    <ligand>
        <name>FMN</name>
        <dbReference type="ChEBI" id="CHEBI:58210"/>
    </ligand>
</feature>
<dbReference type="Pfam" id="PF01070">
    <property type="entry name" value="FMN_dh"/>
    <property type="match status" value="1"/>
</dbReference>
<feature type="binding site" evidence="7">
    <location>
        <position position="132"/>
    </location>
    <ligand>
        <name>glyoxylate</name>
        <dbReference type="ChEBI" id="CHEBI:36655"/>
    </ligand>
</feature>
<dbReference type="InterPro" id="IPR012133">
    <property type="entry name" value="Alpha-hydoxy_acid_DH_FMN"/>
</dbReference>
<evidence type="ECO:0000313" key="10">
    <source>
        <dbReference type="Proteomes" id="UP000316092"/>
    </source>
</evidence>
<dbReference type="Proteomes" id="UP000316092">
    <property type="component" value="Unassembled WGS sequence"/>
</dbReference>
<dbReference type="OrthoDB" id="9770452at2"/>
<evidence type="ECO:0000256" key="5">
    <source>
        <dbReference type="ARBA" id="ARBA00024042"/>
    </source>
</evidence>
<evidence type="ECO:0000256" key="2">
    <source>
        <dbReference type="ARBA" id="ARBA00022630"/>
    </source>
</evidence>
<dbReference type="FunFam" id="3.20.20.70:FF:000056">
    <property type="entry name" value="hydroxyacid oxidase 2"/>
    <property type="match status" value="1"/>
</dbReference>
<gene>
    <name evidence="9" type="ORF">FNU79_03195</name>
</gene>
<evidence type="ECO:0000256" key="1">
    <source>
        <dbReference type="ARBA" id="ARBA00001917"/>
    </source>
</evidence>
<reference evidence="9 10" key="1">
    <citation type="submission" date="2019-07" db="EMBL/GenBank/DDBJ databases">
        <title>Deinococcus detaillus sp. nov., isolated from humus soil in Antarctica.</title>
        <authorList>
            <person name="Zhang K."/>
        </authorList>
    </citation>
    <scope>NUCLEOTIDE SEQUENCE [LARGE SCALE GENOMIC DNA]</scope>
    <source>
        <strain evidence="9 10">H1</strain>
    </source>
</reference>
<feature type="binding site" evidence="7">
    <location>
        <position position="245"/>
    </location>
    <ligand>
        <name>FMN</name>
        <dbReference type="ChEBI" id="CHEBI:58210"/>
    </ligand>
</feature>
<feature type="binding site" evidence="7">
    <location>
        <position position="247"/>
    </location>
    <ligand>
        <name>glyoxylate</name>
        <dbReference type="ChEBI" id="CHEBI:36655"/>
    </ligand>
</feature>
<dbReference type="PROSITE" id="PS00557">
    <property type="entry name" value="FMN_HYDROXY_ACID_DH_1"/>
    <property type="match status" value="1"/>
</dbReference>
<dbReference type="GO" id="GO:0005737">
    <property type="term" value="C:cytoplasm"/>
    <property type="evidence" value="ECO:0007669"/>
    <property type="project" value="UniProtKB-ARBA"/>
</dbReference>
<feature type="binding site" evidence="7">
    <location>
        <position position="167"/>
    </location>
    <ligand>
        <name>glyoxylate</name>
        <dbReference type="ChEBI" id="CHEBI:36655"/>
    </ligand>
</feature>
<feature type="binding site" evidence="7">
    <location>
        <position position="109"/>
    </location>
    <ligand>
        <name>FMN</name>
        <dbReference type="ChEBI" id="CHEBI:58210"/>
    </ligand>
</feature>
<feature type="binding site" evidence="7">
    <location>
        <position position="158"/>
    </location>
    <ligand>
        <name>FMN</name>
        <dbReference type="ChEBI" id="CHEBI:58210"/>
    </ligand>
</feature>
<dbReference type="InterPro" id="IPR013785">
    <property type="entry name" value="Aldolase_TIM"/>
</dbReference>
<comment type="caution">
    <text evidence="9">The sequence shown here is derived from an EMBL/GenBank/DDBJ whole genome shotgun (WGS) entry which is preliminary data.</text>
</comment>
<dbReference type="PANTHER" id="PTHR10578">
    <property type="entry name" value="S -2-HYDROXY-ACID OXIDASE-RELATED"/>
    <property type="match status" value="1"/>
</dbReference>
<feature type="binding site" evidence="7">
    <location>
        <begin position="301"/>
        <end position="302"/>
    </location>
    <ligand>
        <name>FMN</name>
        <dbReference type="ChEBI" id="CHEBI:58210"/>
    </ligand>
</feature>
<evidence type="ECO:0000256" key="6">
    <source>
        <dbReference type="PIRSR" id="PIRSR000138-1"/>
    </source>
</evidence>
<organism evidence="9 10">
    <name type="scientific">Deinococcus detaillensis</name>
    <dbReference type="NCBI Taxonomy" id="2592048"/>
    <lineage>
        <taxon>Bacteria</taxon>
        <taxon>Thermotogati</taxon>
        <taxon>Deinococcota</taxon>
        <taxon>Deinococci</taxon>
        <taxon>Deinococcales</taxon>
        <taxon>Deinococcaceae</taxon>
        <taxon>Deinococcus</taxon>
    </lineage>
</organism>
<feature type="binding site" evidence="7">
    <location>
        <position position="224"/>
    </location>
    <ligand>
        <name>FMN</name>
        <dbReference type="ChEBI" id="CHEBI:58210"/>
    </ligand>
</feature>
<evidence type="ECO:0000256" key="7">
    <source>
        <dbReference type="PIRSR" id="PIRSR000138-2"/>
    </source>
</evidence>